<gene>
    <name evidence="1" type="ORF">PA7_15390</name>
</gene>
<dbReference type="RefSeq" id="WP_028930686.1">
    <property type="nucleotide sequence ID" value="NZ_AUII01000013.1"/>
</dbReference>
<evidence type="ECO:0000313" key="2">
    <source>
        <dbReference type="Proteomes" id="UP000321328"/>
    </source>
</evidence>
<organism evidence="1 2">
    <name type="scientific">Pseudonocardia asaccharolytica DSM 44247 = NBRC 16224</name>
    <dbReference type="NCBI Taxonomy" id="1123024"/>
    <lineage>
        <taxon>Bacteria</taxon>
        <taxon>Bacillati</taxon>
        <taxon>Actinomycetota</taxon>
        <taxon>Actinomycetes</taxon>
        <taxon>Pseudonocardiales</taxon>
        <taxon>Pseudonocardiaceae</taxon>
        <taxon>Pseudonocardia</taxon>
    </lineage>
</organism>
<dbReference type="Proteomes" id="UP000321328">
    <property type="component" value="Unassembled WGS sequence"/>
</dbReference>
<dbReference type="STRING" id="1123024.GCA_000423625_03034"/>
<reference evidence="1 2" key="1">
    <citation type="submission" date="2019-07" db="EMBL/GenBank/DDBJ databases">
        <title>Whole genome shotgun sequence of Pseudonocardia asaccharolytica NBRC 16224.</title>
        <authorList>
            <person name="Hosoyama A."/>
            <person name="Uohara A."/>
            <person name="Ohji S."/>
            <person name="Ichikawa N."/>
        </authorList>
    </citation>
    <scope>NUCLEOTIDE SEQUENCE [LARGE SCALE GENOMIC DNA]</scope>
    <source>
        <strain evidence="1 2">NBRC 16224</strain>
    </source>
</reference>
<comment type="caution">
    <text evidence="1">The sequence shown here is derived from an EMBL/GenBank/DDBJ whole genome shotgun (WGS) entry which is preliminary data.</text>
</comment>
<dbReference type="EMBL" id="BJVI01000011">
    <property type="protein sequence ID" value="GEL17702.1"/>
    <property type="molecule type" value="Genomic_DNA"/>
</dbReference>
<keyword evidence="2" id="KW-1185">Reference proteome</keyword>
<protein>
    <submittedName>
        <fullName evidence="1">Uncharacterized protein</fullName>
    </submittedName>
</protein>
<sequence>MTAAEPTAFPGGWLAEAERQWTRRETALRAALDELALWRALAPLLPYAVPVPRRRPRRLR</sequence>
<evidence type="ECO:0000313" key="1">
    <source>
        <dbReference type="EMBL" id="GEL17702.1"/>
    </source>
</evidence>
<proteinExistence type="predicted"/>
<accession>A0A511CYR9</accession>
<name>A0A511CYR9_9PSEU</name>
<dbReference type="AlphaFoldDB" id="A0A511CYR9"/>